<accession>A0A0E9S4P5</accession>
<proteinExistence type="predicted"/>
<dbReference type="EMBL" id="GBXM01072932">
    <property type="protein sequence ID" value="JAH35645.1"/>
    <property type="molecule type" value="Transcribed_RNA"/>
</dbReference>
<evidence type="ECO:0000313" key="2">
    <source>
        <dbReference type="EMBL" id="JAH35645.1"/>
    </source>
</evidence>
<reference evidence="2" key="1">
    <citation type="submission" date="2014-11" db="EMBL/GenBank/DDBJ databases">
        <authorList>
            <person name="Amaro Gonzalez C."/>
        </authorList>
    </citation>
    <scope>NUCLEOTIDE SEQUENCE</scope>
</reference>
<feature type="compositionally biased region" description="Polar residues" evidence="1">
    <location>
        <begin position="37"/>
        <end position="46"/>
    </location>
</feature>
<evidence type="ECO:0000256" key="1">
    <source>
        <dbReference type="SAM" id="MobiDB-lite"/>
    </source>
</evidence>
<organism evidence="2">
    <name type="scientific">Anguilla anguilla</name>
    <name type="common">European freshwater eel</name>
    <name type="synonym">Muraena anguilla</name>
    <dbReference type="NCBI Taxonomy" id="7936"/>
    <lineage>
        <taxon>Eukaryota</taxon>
        <taxon>Metazoa</taxon>
        <taxon>Chordata</taxon>
        <taxon>Craniata</taxon>
        <taxon>Vertebrata</taxon>
        <taxon>Euteleostomi</taxon>
        <taxon>Actinopterygii</taxon>
        <taxon>Neopterygii</taxon>
        <taxon>Teleostei</taxon>
        <taxon>Anguilliformes</taxon>
        <taxon>Anguillidae</taxon>
        <taxon>Anguilla</taxon>
    </lineage>
</organism>
<feature type="region of interest" description="Disordered" evidence="1">
    <location>
        <begin position="20"/>
        <end position="46"/>
    </location>
</feature>
<protein>
    <submittedName>
        <fullName evidence="2">Uncharacterized protein</fullName>
    </submittedName>
</protein>
<sequence length="46" mass="5201">MHEPLYDLSLILDNPTISVSSSTKNHGVELDDHHSPLHTNQKIIRP</sequence>
<name>A0A0E9S4P5_ANGAN</name>
<reference evidence="2" key="2">
    <citation type="journal article" date="2015" name="Fish Shellfish Immunol.">
        <title>Early steps in the European eel (Anguilla anguilla)-Vibrio vulnificus interaction in the gills: Role of the RtxA13 toxin.</title>
        <authorList>
            <person name="Callol A."/>
            <person name="Pajuelo D."/>
            <person name="Ebbesson L."/>
            <person name="Teles M."/>
            <person name="MacKenzie S."/>
            <person name="Amaro C."/>
        </authorList>
    </citation>
    <scope>NUCLEOTIDE SEQUENCE</scope>
</reference>
<feature type="compositionally biased region" description="Basic and acidic residues" evidence="1">
    <location>
        <begin position="26"/>
        <end position="35"/>
    </location>
</feature>
<dbReference type="AlphaFoldDB" id="A0A0E9S4P5"/>